<feature type="chain" id="PRO_5045711705" evidence="7">
    <location>
        <begin position="23"/>
        <end position="458"/>
    </location>
</feature>
<dbReference type="SUPFAM" id="SSF56112">
    <property type="entry name" value="Protein kinase-like (PK-like)"/>
    <property type="match status" value="1"/>
</dbReference>
<keyword evidence="7" id="KW-0732">Signal</keyword>
<comment type="caution">
    <text evidence="9">The sequence shown here is derived from an EMBL/GenBank/DDBJ whole genome shotgun (WGS) entry which is preliminary data.</text>
</comment>
<proteinExistence type="predicted"/>
<keyword evidence="10" id="KW-1185">Reference proteome</keyword>
<dbReference type="InterPro" id="IPR011009">
    <property type="entry name" value="Kinase-like_dom_sf"/>
</dbReference>
<dbReference type="InterPro" id="IPR000719">
    <property type="entry name" value="Prot_kinase_dom"/>
</dbReference>
<accession>A0ABQ9XEC3</accession>
<keyword evidence="1 9" id="KW-0808">Transferase</keyword>
<keyword evidence="6" id="KW-0472">Membrane</keyword>
<keyword evidence="2" id="KW-0547">Nucleotide-binding</keyword>
<keyword evidence="9" id="KW-0723">Serine/threonine-protein kinase</keyword>
<keyword evidence="6" id="KW-0812">Transmembrane</keyword>
<feature type="region of interest" description="Disordered" evidence="5">
    <location>
        <begin position="94"/>
        <end position="123"/>
    </location>
</feature>
<protein>
    <submittedName>
        <fullName evidence="9">Serine/threonine protein kinase</fullName>
        <ecNumber evidence="9">2.7.11.1</ecNumber>
    </submittedName>
</protein>
<evidence type="ECO:0000313" key="10">
    <source>
        <dbReference type="Proteomes" id="UP001281761"/>
    </source>
</evidence>
<organism evidence="9 10">
    <name type="scientific">Blattamonas nauphoetae</name>
    <dbReference type="NCBI Taxonomy" id="2049346"/>
    <lineage>
        <taxon>Eukaryota</taxon>
        <taxon>Metamonada</taxon>
        <taxon>Preaxostyla</taxon>
        <taxon>Oxymonadida</taxon>
        <taxon>Blattamonas</taxon>
    </lineage>
</organism>
<keyword evidence="6" id="KW-1133">Transmembrane helix</keyword>
<keyword evidence="3 9" id="KW-0418">Kinase</keyword>
<evidence type="ECO:0000313" key="9">
    <source>
        <dbReference type="EMBL" id="KAK2949560.1"/>
    </source>
</evidence>
<feature type="compositionally biased region" description="Acidic residues" evidence="5">
    <location>
        <begin position="103"/>
        <end position="116"/>
    </location>
</feature>
<evidence type="ECO:0000256" key="4">
    <source>
        <dbReference type="ARBA" id="ARBA00022840"/>
    </source>
</evidence>
<dbReference type="PANTHER" id="PTHR44329">
    <property type="entry name" value="SERINE/THREONINE-PROTEIN KINASE TNNI3K-RELATED"/>
    <property type="match status" value="1"/>
</dbReference>
<sequence>MVVPSFLLVAVSLLVGDDELQCDESPRDIKCGDYPWHLVIDPCSNIMKSSYVYNPYQFIFGIAGVAIGVIIVLFPITWGRFCIRKLNYQVKEEKKELERDSSSEEDEAGSDDEEMETVGKDGKPKYAGAKYGLTEEDEIHPEYVHLHEKIKDYNMEQTMDQLTNIKKIHTSSNGQISKAQWRGQDVVMKELTKTLPDDPTFGEEVKNILKLKHDNVLPFLGILLPPLPSPALAQWSASALDQDPPNPAYPVLIFPAAHRGSLYDLLHGIDAKPLEWSTKKQFMTDIVIAVGYLHQNNFFHGDIRSSHILVEKDFSLRIGGFASSIRLALRKGENKNDTSKAAQVRHEKFYTNRDPLIVNQPQWLSPEILKGNGKLTQKSDVYSLGILMWEILTMQLPFEGYSFKSLVEAVCEDDERPELPSPSEDVPKGILTLIQSCWKTDPEERCNLETLKTQLSRI</sequence>
<dbReference type="PROSITE" id="PS50011">
    <property type="entry name" value="PROTEIN_KINASE_DOM"/>
    <property type="match status" value="1"/>
</dbReference>
<dbReference type="Pfam" id="PF07714">
    <property type="entry name" value="PK_Tyr_Ser-Thr"/>
    <property type="match status" value="1"/>
</dbReference>
<evidence type="ECO:0000256" key="3">
    <source>
        <dbReference type="ARBA" id="ARBA00022777"/>
    </source>
</evidence>
<dbReference type="GO" id="GO:0004674">
    <property type="term" value="F:protein serine/threonine kinase activity"/>
    <property type="evidence" value="ECO:0007669"/>
    <property type="project" value="UniProtKB-KW"/>
</dbReference>
<dbReference type="EC" id="2.7.11.1" evidence="9"/>
<dbReference type="InterPro" id="IPR001245">
    <property type="entry name" value="Ser-Thr/Tyr_kinase_cat_dom"/>
</dbReference>
<dbReference type="PANTHER" id="PTHR44329:SF288">
    <property type="entry name" value="MITOGEN-ACTIVATED PROTEIN KINASE KINASE KINASE 20"/>
    <property type="match status" value="1"/>
</dbReference>
<dbReference type="InterPro" id="IPR051681">
    <property type="entry name" value="Ser/Thr_Kinases-Pseudokinases"/>
</dbReference>
<feature type="signal peptide" evidence="7">
    <location>
        <begin position="1"/>
        <end position="22"/>
    </location>
</feature>
<feature type="domain" description="Protein kinase" evidence="8">
    <location>
        <begin position="162"/>
        <end position="458"/>
    </location>
</feature>
<evidence type="ECO:0000259" key="8">
    <source>
        <dbReference type="PROSITE" id="PS50011"/>
    </source>
</evidence>
<reference evidence="9 10" key="1">
    <citation type="journal article" date="2022" name="bioRxiv">
        <title>Genomics of Preaxostyla Flagellates Illuminates Evolutionary Transitions and the Path Towards Mitochondrial Loss.</title>
        <authorList>
            <person name="Novak L.V.F."/>
            <person name="Treitli S.C."/>
            <person name="Pyrih J."/>
            <person name="Halakuc P."/>
            <person name="Pipaliya S.V."/>
            <person name="Vacek V."/>
            <person name="Brzon O."/>
            <person name="Soukal P."/>
            <person name="Eme L."/>
            <person name="Dacks J.B."/>
            <person name="Karnkowska A."/>
            <person name="Elias M."/>
            <person name="Hampl V."/>
        </authorList>
    </citation>
    <scope>NUCLEOTIDE SEQUENCE [LARGE SCALE GENOMIC DNA]</scope>
    <source>
        <strain evidence="9">NAU3</strain>
        <tissue evidence="9">Gut</tissue>
    </source>
</reference>
<name>A0ABQ9XEC3_9EUKA</name>
<keyword evidence="4" id="KW-0067">ATP-binding</keyword>
<dbReference type="Proteomes" id="UP001281761">
    <property type="component" value="Unassembled WGS sequence"/>
</dbReference>
<evidence type="ECO:0000256" key="1">
    <source>
        <dbReference type="ARBA" id="ARBA00022679"/>
    </source>
</evidence>
<evidence type="ECO:0000256" key="7">
    <source>
        <dbReference type="SAM" id="SignalP"/>
    </source>
</evidence>
<feature type="transmembrane region" description="Helical" evidence="6">
    <location>
        <begin position="56"/>
        <end position="78"/>
    </location>
</feature>
<evidence type="ECO:0000256" key="6">
    <source>
        <dbReference type="SAM" id="Phobius"/>
    </source>
</evidence>
<dbReference type="EMBL" id="JARBJD010000154">
    <property type="protein sequence ID" value="KAK2949560.1"/>
    <property type="molecule type" value="Genomic_DNA"/>
</dbReference>
<dbReference type="Gene3D" id="3.30.200.20">
    <property type="entry name" value="Phosphorylase Kinase, domain 1"/>
    <property type="match status" value="1"/>
</dbReference>
<evidence type="ECO:0000256" key="2">
    <source>
        <dbReference type="ARBA" id="ARBA00022741"/>
    </source>
</evidence>
<evidence type="ECO:0000256" key="5">
    <source>
        <dbReference type="SAM" id="MobiDB-lite"/>
    </source>
</evidence>
<dbReference type="Gene3D" id="1.10.510.10">
    <property type="entry name" value="Transferase(Phosphotransferase) domain 1"/>
    <property type="match status" value="1"/>
</dbReference>
<gene>
    <name evidence="9" type="ORF">BLNAU_15542</name>
</gene>